<accession>A0A562J9L4</accession>
<dbReference type="Pfam" id="PF07441">
    <property type="entry name" value="BofA"/>
    <property type="match status" value="1"/>
</dbReference>
<proteinExistence type="predicted"/>
<sequence length="88" mass="9511">MGADIGIVMAYSAGIMLIFMISWLFVKPLKFLGKLILNSLLGALFLIVFNYFGQFTGVYIGVNELTSLIIGLLGIPGFVAILVVNLLV</sequence>
<keyword evidence="3" id="KW-1185">Reference proteome</keyword>
<dbReference type="Proteomes" id="UP000315343">
    <property type="component" value="Unassembled WGS sequence"/>
</dbReference>
<dbReference type="RefSeq" id="WP_019228541.1">
    <property type="nucleotide sequence ID" value="NZ_JAYFNS010000022.1"/>
</dbReference>
<feature type="transmembrane region" description="Helical" evidence="1">
    <location>
        <begin position="65"/>
        <end position="87"/>
    </location>
</feature>
<dbReference type="NCBIfam" id="TIGR02862">
    <property type="entry name" value="spore_BofA"/>
    <property type="match status" value="1"/>
</dbReference>
<dbReference type="OrthoDB" id="1699162at2"/>
<dbReference type="InterPro" id="IPR010001">
    <property type="entry name" value="BofA"/>
</dbReference>
<dbReference type="EMBL" id="VLKH01000005">
    <property type="protein sequence ID" value="TWH79891.1"/>
    <property type="molecule type" value="Genomic_DNA"/>
</dbReference>
<organism evidence="2 3">
    <name type="scientific">Sedimentibacter saalensis</name>
    <dbReference type="NCBI Taxonomy" id="130788"/>
    <lineage>
        <taxon>Bacteria</taxon>
        <taxon>Bacillati</taxon>
        <taxon>Bacillota</taxon>
        <taxon>Tissierellia</taxon>
        <taxon>Sedimentibacter</taxon>
    </lineage>
</organism>
<protein>
    <submittedName>
        <fullName evidence="2">Inhibitor of the pro-sigma K processing machinery</fullName>
    </submittedName>
</protein>
<comment type="caution">
    <text evidence="2">The sequence shown here is derived from an EMBL/GenBank/DDBJ whole genome shotgun (WGS) entry which is preliminary data.</text>
</comment>
<evidence type="ECO:0000313" key="3">
    <source>
        <dbReference type="Proteomes" id="UP000315343"/>
    </source>
</evidence>
<gene>
    <name evidence="2" type="ORF">LY60_02211</name>
</gene>
<keyword evidence="1" id="KW-0472">Membrane</keyword>
<reference evidence="2 3" key="1">
    <citation type="submission" date="2019-07" db="EMBL/GenBank/DDBJ databases">
        <title>Genomic Encyclopedia of Type Strains, Phase I: the one thousand microbial genomes (KMG-I) project.</title>
        <authorList>
            <person name="Kyrpides N."/>
        </authorList>
    </citation>
    <scope>NUCLEOTIDE SEQUENCE [LARGE SCALE GENOMIC DNA]</scope>
    <source>
        <strain evidence="2 3">DSM 13558</strain>
    </source>
</reference>
<feature type="transmembrane region" description="Helical" evidence="1">
    <location>
        <begin position="6"/>
        <end position="26"/>
    </location>
</feature>
<feature type="transmembrane region" description="Helical" evidence="1">
    <location>
        <begin position="35"/>
        <end position="53"/>
    </location>
</feature>
<dbReference type="AlphaFoldDB" id="A0A562J9L4"/>
<keyword evidence="1" id="KW-0812">Transmembrane</keyword>
<keyword evidence="1" id="KW-1133">Transmembrane helix</keyword>
<evidence type="ECO:0000313" key="2">
    <source>
        <dbReference type="EMBL" id="TWH79891.1"/>
    </source>
</evidence>
<name>A0A562J9L4_9FIRM</name>
<evidence type="ECO:0000256" key="1">
    <source>
        <dbReference type="SAM" id="Phobius"/>
    </source>
</evidence>